<evidence type="ECO:0000313" key="1">
    <source>
        <dbReference type="EMBL" id="GAL94182.1"/>
    </source>
</evidence>
<dbReference type="EMBL" id="BBPA01000053">
    <property type="protein sequence ID" value="GAL94182.1"/>
    <property type="molecule type" value="Genomic_DNA"/>
</dbReference>
<proteinExistence type="predicted"/>
<evidence type="ECO:0000313" key="2">
    <source>
        <dbReference type="Proteomes" id="UP000030321"/>
    </source>
</evidence>
<comment type="caution">
    <text evidence="1">The sequence shown here is derived from an EMBL/GenBank/DDBJ whole genome shotgun (WGS) entry which is preliminary data.</text>
</comment>
<accession>A0A0A1VWH3</accession>
<dbReference type="InterPro" id="IPR054053">
    <property type="entry name" value="DUF6887"/>
</dbReference>
<name>A0A0A1VWH3_MICAE</name>
<dbReference type="AlphaFoldDB" id="A0A0A1VWH3"/>
<dbReference type="Proteomes" id="UP000030321">
    <property type="component" value="Unassembled WGS sequence"/>
</dbReference>
<sequence length="81" mass="9848">MDKMNQKPNFKTMTSQELKSYVLSHREDDEAFYAYVDKVNERKDRVVYPPLNSLEDMEKYPEVIEQMRQDSRHNFQQNELT</sequence>
<protein>
    <submittedName>
        <fullName evidence="1">Uncharacterized protein</fullName>
    </submittedName>
</protein>
<reference evidence="2" key="1">
    <citation type="journal article" date="2015" name="Genome">
        <title>Whole Genome Sequence of the Non-Microcystin-Producing Microcystis aeruginosa Strain NIES-44.</title>
        <authorList>
            <person name="Okano K."/>
            <person name="Miyata N."/>
            <person name="Ozaki Y."/>
        </authorList>
    </citation>
    <scope>NUCLEOTIDE SEQUENCE [LARGE SCALE GENOMIC DNA]</scope>
    <source>
        <strain evidence="2">NIES-44</strain>
    </source>
</reference>
<gene>
    <name evidence="1" type="ORF">N44_02762</name>
</gene>
<organism evidence="1 2">
    <name type="scientific">Microcystis aeruginosa NIES-44</name>
    <dbReference type="NCBI Taxonomy" id="449439"/>
    <lineage>
        <taxon>Bacteria</taxon>
        <taxon>Bacillati</taxon>
        <taxon>Cyanobacteriota</taxon>
        <taxon>Cyanophyceae</taxon>
        <taxon>Oscillatoriophycideae</taxon>
        <taxon>Chroococcales</taxon>
        <taxon>Microcystaceae</taxon>
        <taxon>Microcystis</taxon>
    </lineage>
</organism>
<dbReference type="Pfam" id="PF21826">
    <property type="entry name" value="DUF6887"/>
    <property type="match status" value="1"/>
</dbReference>